<dbReference type="Proteomes" id="UP000198406">
    <property type="component" value="Unassembled WGS sequence"/>
</dbReference>
<dbReference type="InParanoid" id="A0A1Z5JNQ1"/>
<organism evidence="3 4">
    <name type="scientific">Fistulifera solaris</name>
    <name type="common">Oleaginous diatom</name>
    <dbReference type="NCBI Taxonomy" id="1519565"/>
    <lineage>
        <taxon>Eukaryota</taxon>
        <taxon>Sar</taxon>
        <taxon>Stramenopiles</taxon>
        <taxon>Ochrophyta</taxon>
        <taxon>Bacillariophyta</taxon>
        <taxon>Bacillariophyceae</taxon>
        <taxon>Bacillariophycidae</taxon>
        <taxon>Naviculales</taxon>
        <taxon>Naviculaceae</taxon>
        <taxon>Fistulifera</taxon>
    </lineage>
</organism>
<dbReference type="SUPFAM" id="SSF57959">
    <property type="entry name" value="Leucine zipper domain"/>
    <property type="match status" value="1"/>
</dbReference>
<dbReference type="AlphaFoldDB" id="A0A1Z5JNQ1"/>
<gene>
    <name evidence="3" type="ORF">FisN_8Lh318</name>
</gene>
<dbReference type="InterPro" id="IPR046347">
    <property type="entry name" value="bZIP_sf"/>
</dbReference>
<protein>
    <recommendedName>
        <fullName evidence="5">BZIP domain-containing protein</fullName>
    </recommendedName>
</protein>
<evidence type="ECO:0000256" key="2">
    <source>
        <dbReference type="SAM" id="MobiDB-lite"/>
    </source>
</evidence>
<sequence length="212" mass="23497">MSDPTNKATDSISKDDRPEDQTDVSKQLSHATPSRKKRSYIDESRLSAYEAQQLEARRAYNRTCAAKARQRSKDLTTQLQEEVAKLKQEKADLESQIQVTGANIQFLERQNRLLMANQQARPVVVPTSLLNSHSLTNSTLGTSMGIDQALLSLSNLSNTQSTPGIAGFTGISNLNLANYQNMALTNLNRTPNRNTRPMFPDDLLGLGKLPPR</sequence>
<name>A0A1Z5JNQ1_FISSO</name>
<evidence type="ECO:0000313" key="4">
    <source>
        <dbReference type="Proteomes" id="UP000198406"/>
    </source>
</evidence>
<evidence type="ECO:0000256" key="1">
    <source>
        <dbReference type="SAM" id="Coils"/>
    </source>
</evidence>
<proteinExistence type="predicted"/>
<dbReference type="GO" id="GO:0003700">
    <property type="term" value="F:DNA-binding transcription factor activity"/>
    <property type="evidence" value="ECO:0007669"/>
    <property type="project" value="InterPro"/>
</dbReference>
<keyword evidence="4" id="KW-1185">Reference proteome</keyword>
<feature type="region of interest" description="Disordered" evidence="2">
    <location>
        <begin position="1"/>
        <end position="40"/>
    </location>
</feature>
<evidence type="ECO:0008006" key="5">
    <source>
        <dbReference type="Google" id="ProtNLM"/>
    </source>
</evidence>
<accession>A0A1Z5JNQ1</accession>
<dbReference type="EMBL" id="BDSP01000092">
    <property type="protein sequence ID" value="GAX15388.1"/>
    <property type="molecule type" value="Genomic_DNA"/>
</dbReference>
<feature type="coiled-coil region" evidence="1">
    <location>
        <begin position="65"/>
        <end position="110"/>
    </location>
</feature>
<keyword evidence="1" id="KW-0175">Coiled coil</keyword>
<dbReference type="Gene3D" id="1.20.5.170">
    <property type="match status" value="1"/>
</dbReference>
<evidence type="ECO:0000313" key="3">
    <source>
        <dbReference type="EMBL" id="GAX15388.1"/>
    </source>
</evidence>
<feature type="compositionally biased region" description="Polar residues" evidence="2">
    <location>
        <begin position="1"/>
        <end position="11"/>
    </location>
</feature>
<feature type="region of interest" description="Disordered" evidence="2">
    <location>
        <begin position="189"/>
        <end position="212"/>
    </location>
</feature>
<comment type="caution">
    <text evidence="3">The sequence shown here is derived from an EMBL/GenBank/DDBJ whole genome shotgun (WGS) entry which is preliminary data.</text>
</comment>
<reference evidence="3 4" key="1">
    <citation type="journal article" date="2015" name="Plant Cell">
        <title>Oil accumulation by the oleaginous diatom Fistulifera solaris as revealed by the genome and transcriptome.</title>
        <authorList>
            <person name="Tanaka T."/>
            <person name="Maeda Y."/>
            <person name="Veluchamy A."/>
            <person name="Tanaka M."/>
            <person name="Abida H."/>
            <person name="Marechal E."/>
            <person name="Bowler C."/>
            <person name="Muto M."/>
            <person name="Sunaga Y."/>
            <person name="Tanaka M."/>
            <person name="Yoshino T."/>
            <person name="Taniguchi T."/>
            <person name="Fukuda Y."/>
            <person name="Nemoto M."/>
            <person name="Matsumoto M."/>
            <person name="Wong P.S."/>
            <person name="Aburatani S."/>
            <person name="Fujibuchi W."/>
        </authorList>
    </citation>
    <scope>NUCLEOTIDE SEQUENCE [LARGE SCALE GENOMIC DNA]</scope>
    <source>
        <strain evidence="3 4">JPCC DA0580</strain>
    </source>
</reference>